<feature type="non-terminal residue" evidence="2">
    <location>
        <position position="1"/>
    </location>
</feature>
<reference evidence="2 3" key="1">
    <citation type="submission" date="2024-05" db="EMBL/GenBank/DDBJ databases">
        <title>Genome sequencing and assembly of Indian major carp, Cirrhinus mrigala (Hamilton, 1822).</title>
        <authorList>
            <person name="Mohindra V."/>
            <person name="Chowdhury L.M."/>
            <person name="Lal K."/>
            <person name="Jena J.K."/>
        </authorList>
    </citation>
    <scope>NUCLEOTIDE SEQUENCE [LARGE SCALE GENOMIC DNA]</scope>
    <source>
        <strain evidence="2">CM1030</strain>
        <tissue evidence="2">Blood</tissue>
    </source>
</reference>
<proteinExistence type="predicted"/>
<gene>
    <name evidence="2" type="ORF">M9458_045110</name>
</gene>
<evidence type="ECO:0000313" key="3">
    <source>
        <dbReference type="Proteomes" id="UP001529510"/>
    </source>
</evidence>
<dbReference type="Proteomes" id="UP001529510">
    <property type="component" value="Unassembled WGS sequence"/>
</dbReference>
<accession>A0ABD0NJ52</accession>
<organism evidence="2 3">
    <name type="scientific">Cirrhinus mrigala</name>
    <name type="common">Mrigala</name>
    <dbReference type="NCBI Taxonomy" id="683832"/>
    <lineage>
        <taxon>Eukaryota</taxon>
        <taxon>Metazoa</taxon>
        <taxon>Chordata</taxon>
        <taxon>Craniata</taxon>
        <taxon>Vertebrata</taxon>
        <taxon>Euteleostomi</taxon>
        <taxon>Actinopterygii</taxon>
        <taxon>Neopterygii</taxon>
        <taxon>Teleostei</taxon>
        <taxon>Ostariophysi</taxon>
        <taxon>Cypriniformes</taxon>
        <taxon>Cyprinidae</taxon>
        <taxon>Labeoninae</taxon>
        <taxon>Labeonini</taxon>
        <taxon>Cirrhinus</taxon>
    </lineage>
</organism>
<keyword evidence="3" id="KW-1185">Reference proteome</keyword>
<name>A0ABD0NJ52_CIRMR</name>
<evidence type="ECO:0000256" key="1">
    <source>
        <dbReference type="SAM" id="MobiDB-lite"/>
    </source>
</evidence>
<dbReference type="AlphaFoldDB" id="A0ABD0NJ52"/>
<protein>
    <submittedName>
        <fullName evidence="2">Uncharacterized protein</fullName>
    </submittedName>
</protein>
<dbReference type="EMBL" id="JAMKFB020000022">
    <property type="protein sequence ID" value="KAL0161385.1"/>
    <property type="molecule type" value="Genomic_DNA"/>
</dbReference>
<comment type="caution">
    <text evidence="2">The sequence shown here is derived from an EMBL/GenBank/DDBJ whole genome shotgun (WGS) entry which is preliminary data.</text>
</comment>
<sequence>LQLRSQVDTCCYYECLGNGQILKRHVDQIRIQHVDELQGFAHGCCLKFPVLLKWRLYPTVPASPITKEKEAGKEFQLPDKLDTPAAPQLRHSSRERRPPIRL</sequence>
<feature type="region of interest" description="Disordered" evidence="1">
    <location>
        <begin position="68"/>
        <end position="102"/>
    </location>
</feature>
<evidence type="ECO:0000313" key="2">
    <source>
        <dbReference type="EMBL" id="KAL0161385.1"/>
    </source>
</evidence>
<feature type="compositionally biased region" description="Basic and acidic residues" evidence="1">
    <location>
        <begin position="68"/>
        <end position="82"/>
    </location>
</feature>